<dbReference type="SUPFAM" id="SSF81301">
    <property type="entry name" value="Nucleotidyltransferase"/>
    <property type="match status" value="1"/>
</dbReference>
<dbReference type="Proteomes" id="UP000029844">
    <property type="component" value="Unassembled WGS sequence"/>
</dbReference>
<gene>
    <name evidence="1" type="ORF">EP57_11970</name>
</gene>
<organism evidence="1 2">
    <name type="scientific">Listeria booriae</name>
    <dbReference type="NCBI Taxonomy" id="1552123"/>
    <lineage>
        <taxon>Bacteria</taxon>
        <taxon>Bacillati</taxon>
        <taxon>Bacillota</taxon>
        <taxon>Bacilli</taxon>
        <taxon>Bacillales</taxon>
        <taxon>Listeriaceae</taxon>
        <taxon>Listeria</taxon>
    </lineage>
</organism>
<keyword evidence="2" id="KW-1185">Reference proteome</keyword>
<protein>
    <recommendedName>
        <fullName evidence="3">Glutamate-rich protein GrpB</fullName>
    </recommendedName>
</protein>
<proteinExistence type="predicted"/>
<accession>A0A099W5T6</accession>
<dbReference type="STRING" id="1552123.EP57_11970"/>
<dbReference type="InterPro" id="IPR043519">
    <property type="entry name" value="NT_sf"/>
</dbReference>
<sequence length="171" mass="19542">MKIQVVAYSNTWPAIYQNESEQISAILEDNLVAIHHIGSTSVPGLQAKPIIDIMPVVRNITAVDAHNNAFEKLGYECMGEFGMPGRRYFRKGSETRTHHIHIFEEANQVDITRHLAVRDYLRSHQDVADAYGELKAKLALEYPDDIDGYCDGKDAFVKEMEREAVRWRTNH</sequence>
<evidence type="ECO:0008006" key="3">
    <source>
        <dbReference type="Google" id="ProtNLM"/>
    </source>
</evidence>
<dbReference type="GeneID" id="58718070"/>
<reference evidence="1 2" key="1">
    <citation type="submission" date="2014-05" db="EMBL/GenBank/DDBJ databases">
        <title>Novel Listeriaceae from food processing environments.</title>
        <authorList>
            <person name="den Bakker H.C."/>
        </authorList>
    </citation>
    <scope>NUCLEOTIDE SEQUENCE [LARGE SCALE GENOMIC DNA]</scope>
    <source>
        <strain evidence="1 2">FSL A5-0281</strain>
    </source>
</reference>
<dbReference type="PANTHER" id="PTHR34822:SF1">
    <property type="entry name" value="GRPB FAMILY PROTEIN"/>
    <property type="match status" value="1"/>
</dbReference>
<dbReference type="EMBL" id="JNFA01000025">
    <property type="protein sequence ID" value="KGL39773.1"/>
    <property type="molecule type" value="Genomic_DNA"/>
</dbReference>
<dbReference type="eggNOG" id="COG2320">
    <property type="taxonomic scope" value="Bacteria"/>
</dbReference>
<dbReference type="InterPro" id="IPR007344">
    <property type="entry name" value="GrpB/CoaE"/>
</dbReference>
<dbReference type="OrthoDB" id="9799092at2"/>
<evidence type="ECO:0000313" key="2">
    <source>
        <dbReference type="Proteomes" id="UP000029844"/>
    </source>
</evidence>
<dbReference type="PANTHER" id="PTHR34822">
    <property type="entry name" value="GRPB DOMAIN PROTEIN (AFU_ORTHOLOGUE AFUA_1G01530)"/>
    <property type="match status" value="1"/>
</dbReference>
<dbReference type="Gene3D" id="3.30.460.10">
    <property type="entry name" value="Beta Polymerase, domain 2"/>
    <property type="match status" value="1"/>
</dbReference>
<dbReference type="RefSeq" id="WP_036086968.1">
    <property type="nucleotide sequence ID" value="NZ_CBCSHQ010000010.1"/>
</dbReference>
<evidence type="ECO:0000313" key="1">
    <source>
        <dbReference type="EMBL" id="KGL39773.1"/>
    </source>
</evidence>
<comment type="caution">
    <text evidence="1">The sequence shown here is derived from an EMBL/GenBank/DDBJ whole genome shotgun (WGS) entry which is preliminary data.</text>
</comment>
<dbReference type="Pfam" id="PF04229">
    <property type="entry name" value="GrpB"/>
    <property type="match status" value="1"/>
</dbReference>
<name>A0A099W5T6_9LIST</name>
<dbReference type="AlphaFoldDB" id="A0A099W5T6"/>